<dbReference type="Proteomes" id="UP001054252">
    <property type="component" value="Unassembled WGS sequence"/>
</dbReference>
<comment type="subcellular location">
    <subcellularLocation>
        <location evidence="1">Membrane</location>
        <topology evidence="1">Single-pass membrane protein</topology>
    </subcellularLocation>
</comment>
<keyword evidence="4 6" id="KW-0472">Membrane</keyword>
<feature type="region of interest" description="Disordered" evidence="5">
    <location>
        <begin position="1"/>
        <end position="41"/>
    </location>
</feature>
<sequence>MAAVVHPHDSLSPEQQSPEKDAVPPPKSDSPQSEKSDLKPGTYVIQIPKDQVLRVPPPENEKRFQQLSKRKPGRSKCRRCFCFFLATLFVFLLAVGIAAGVFYLVVRPKLPEYSVESLAIEGFNLTSSSPFSPEFNVTVHANNPNNKIGIYYQKDSSVRVYYDDINICSGSLPVFYQPTNNVTVFNMALKGSGLELTSTMQTGLQEEENKGAVPFKLKFRVPVKIKVGAVKTWTITVKVRCDISVDKLTAASKMVSEHCEYGGVDLW</sequence>
<evidence type="ECO:0000256" key="5">
    <source>
        <dbReference type="SAM" id="MobiDB-lite"/>
    </source>
</evidence>
<name>A0AAV5J8I6_9ROSI</name>
<evidence type="ECO:0000313" key="9">
    <source>
        <dbReference type="Proteomes" id="UP001054252"/>
    </source>
</evidence>
<dbReference type="Pfam" id="PF03168">
    <property type="entry name" value="LEA_2"/>
    <property type="match status" value="1"/>
</dbReference>
<dbReference type="InterPro" id="IPR044839">
    <property type="entry name" value="NDR1-like"/>
</dbReference>
<evidence type="ECO:0000259" key="7">
    <source>
        <dbReference type="Pfam" id="PF03168"/>
    </source>
</evidence>
<dbReference type="AlphaFoldDB" id="A0AAV5J8I6"/>
<reference evidence="8 9" key="1">
    <citation type="journal article" date="2021" name="Commun. Biol.">
        <title>The genome of Shorea leprosula (Dipterocarpaceae) highlights the ecological relevance of drought in aseasonal tropical rainforests.</title>
        <authorList>
            <person name="Ng K.K.S."/>
            <person name="Kobayashi M.J."/>
            <person name="Fawcett J.A."/>
            <person name="Hatakeyama M."/>
            <person name="Paape T."/>
            <person name="Ng C.H."/>
            <person name="Ang C.C."/>
            <person name="Tnah L.H."/>
            <person name="Lee C.T."/>
            <person name="Nishiyama T."/>
            <person name="Sese J."/>
            <person name="O'Brien M.J."/>
            <person name="Copetti D."/>
            <person name="Mohd Noor M.I."/>
            <person name="Ong R.C."/>
            <person name="Putra M."/>
            <person name="Sireger I.Z."/>
            <person name="Indrioko S."/>
            <person name="Kosugi Y."/>
            <person name="Izuno A."/>
            <person name="Isagi Y."/>
            <person name="Lee S.L."/>
            <person name="Shimizu K.K."/>
        </authorList>
    </citation>
    <scope>NUCLEOTIDE SEQUENCE [LARGE SCALE GENOMIC DNA]</scope>
    <source>
        <strain evidence="8">214</strain>
    </source>
</reference>
<dbReference type="PANTHER" id="PTHR31234:SF72">
    <property type="entry name" value="NDR1_HIN1-LIKE PROTEIN 6"/>
    <property type="match status" value="1"/>
</dbReference>
<evidence type="ECO:0000256" key="1">
    <source>
        <dbReference type="ARBA" id="ARBA00004167"/>
    </source>
</evidence>
<accession>A0AAV5J8I6</accession>
<feature type="compositionally biased region" description="Basic and acidic residues" evidence="5">
    <location>
        <begin position="1"/>
        <end position="22"/>
    </location>
</feature>
<feature type="transmembrane region" description="Helical" evidence="6">
    <location>
        <begin position="80"/>
        <end position="106"/>
    </location>
</feature>
<keyword evidence="2 6" id="KW-0812">Transmembrane</keyword>
<evidence type="ECO:0000256" key="4">
    <source>
        <dbReference type="ARBA" id="ARBA00023136"/>
    </source>
</evidence>
<dbReference type="GO" id="GO:0098542">
    <property type="term" value="P:defense response to other organism"/>
    <property type="evidence" value="ECO:0007669"/>
    <property type="project" value="InterPro"/>
</dbReference>
<evidence type="ECO:0000256" key="3">
    <source>
        <dbReference type="ARBA" id="ARBA00022989"/>
    </source>
</evidence>
<evidence type="ECO:0000313" key="8">
    <source>
        <dbReference type="EMBL" id="GKV08255.1"/>
    </source>
</evidence>
<evidence type="ECO:0000256" key="2">
    <source>
        <dbReference type="ARBA" id="ARBA00022692"/>
    </source>
</evidence>
<comment type="caution">
    <text evidence="8">The sequence shown here is derived from an EMBL/GenBank/DDBJ whole genome shotgun (WGS) entry which is preliminary data.</text>
</comment>
<gene>
    <name evidence="8" type="ORF">SLEP1_g19914</name>
</gene>
<proteinExistence type="predicted"/>
<dbReference type="GO" id="GO:0005886">
    <property type="term" value="C:plasma membrane"/>
    <property type="evidence" value="ECO:0007669"/>
    <property type="project" value="TreeGrafter"/>
</dbReference>
<dbReference type="SUPFAM" id="SSF117070">
    <property type="entry name" value="LEA14-like"/>
    <property type="match status" value="1"/>
</dbReference>
<organism evidence="8 9">
    <name type="scientific">Rubroshorea leprosula</name>
    <dbReference type="NCBI Taxonomy" id="152421"/>
    <lineage>
        <taxon>Eukaryota</taxon>
        <taxon>Viridiplantae</taxon>
        <taxon>Streptophyta</taxon>
        <taxon>Embryophyta</taxon>
        <taxon>Tracheophyta</taxon>
        <taxon>Spermatophyta</taxon>
        <taxon>Magnoliopsida</taxon>
        <taxon>eudicotyledons</taxon>
        <taxon>Gunneridae</taxon>
        <taxon>Pentapetalae</taxon>
        <taxon>rosids</taxon>
        <taxon>malvids</taxon>
        <taxon>Malvales</taxon>
        <taxon>Dipterocarpaceae</taxon>
        <taxon>Rubroshorea</taxon>
    </lineage>
</organism>
<feature type="domain" description="Late embryogenesis abundant protein LEA-2 subgroup" evidence="7">
    <location>
        <begin position="138"/>
        <end position="241"/>
    </location>
</feature>
<keyword evidence="9" id="KW-1185">Reference proteome</keyword>
<keyword evidence="3 6" id="KW-1133">Transmembrane helix</keyword>
<dbReference type="InterPro" id="IPR004864">
    <property type="entry name" value="LEA_2"/>
</dbReference>
<dbReference type="EMBL" id="BPVZ01000028">
    <property type="protein sequence ID" value="GKV08255.1"/>
    <property type="molecule type" value="Genomic_DNA"/>
</dbReference>
<dbReference type="Gene3D" id="2.60.40.1820">
    <property type="match status" value="1"/>
</dbReference>
<protein>
    <recommendedName>
        <fullName evidence="7">Late embryogenesis abundant protein LEA-2 subgroup domain-containing protein</fullName>
    </recommendedName>
</protein>
<evidence type="ECO:0000256" key="6">
    <source>
        <dbReference type="SAM" id="Phobius"/>
    </source>
</evidence>
<dbReference type="PANTHER" id="PTHR31234">
    <property type="entry name" value="LATE EMBRYOGENESIS ABUNDANT (LEA) HYDROXYPROLINE-RICH GLYCOPROTEIN FAMILY"/>
    <property type="match status" value="1"/>
</dbReference>